<dbReference type="OrthoDB" id="20872at2759"/>
<gene>
    <name evidence="3" type="ORF">E8E13_009626</name>
</gene>
<evidence type="ECO:0000256" key="1">
    <source>
        <dbReference type="SAM" id="MobiDB-lite"/>
    </source>
</evidence>
<dbReference type="Pfam" id="PF26082">
    <property type="entry name" value="zf-C2H2_AcuF"/>
    <property type="match status" value="1"/>
</dbReference>
<reference evidence="3" key="1">
    <citation type="submission" date="2019-04" db="EMBL/GenBank/DDBJ databases">
        <title>Sequencing of skin fungus with MAO and IRED activity.</title>
        <authorList>
            <person name="Marsaioli A.J."/>
            <person name="Bonatto J.M.C."/>
            <person name="Reis Junior O."/>
        </authorList>
    </citation>
    <scope>NUCLEOTIDE SEQUENCE</scope>
    <source>
        <strain evidence="3">30M1</strain>
    </source>
</reference>
<feature type="region of interest" description="Disordered" evidence="1">
    <location>
        <begin position="110"/>
        <end position="129"/>
    </location>
</feature>
<organism evidence="3 4">
    <name type="scientific">Curvularia kusanoi</name>
    <name type="common">Cochliobolus kusanoi</name>
    <dbReference type="NCBI Taxonomy" id="90978"/>
    <lineage>
        <taxon>Eukaryota</taxon>
        <taxon>Fungi</taxon>
        <taxon>Dikarya</taxon>
        <taxon>Ascomycota</taxon>
        <taxon>Pezizomycotina</taxon>
        <taxon>Dothideomycetes</taxon>
        <taxon>Pleosporomycetidae</taxon>
        <taxon>Pleosporales</taxon>
        <taxon>Pleosporineae</taxon>
        <taxon>Pleosporaceae</taxon>
        <taxon>Curvularia</taxon>
    </lineage>
</organism>
<protein>
    <recommendedName>
        <fullName evidence="2">Oxidoreductase acuF-like C2H2 type zinc-finger domain-containing protein</fullName>
    </recommendedName>
</protein>
<dbReference type="PANTHER" id="PTHR35391">
    <property type="entry name" value="C2H2-TYPE DOMAIN-CONTAINING PROTEIN-RELATED"/>
    <property type="match status" value="1"/>
</dbReference>
<comment type="caution">
    <text evidence="3">The sequence shown here is derived from an EMBL/GenBank/DDBJ whole genome shotgun (WGS) entry which is preliminary data.</text>
</comment>
<evidence type="ECO:0000313" key="4">
    <source>
        <dbReference type="Proteomes" id="UP000801428"/>
    </source>
</evidence>
<keyword evidence="4" id="KW-1185">Reference proteome</keyword>
<dbReference type="EMBL" id="SWKU01000010">
    <property type="protein sequence ID" value="KAF3003201.1"/>
    <property type="molecule type" value="Genomic_DNA"/>
</dbReference>
<evidence type="ECO:0000259" key="2">
    <source>
        <dbReference type="Pfam" id="PF26082"/>
    </source>
</evidence>
<sequence>MLVHRQGRDGPIIAQHVDSCLYAFHAAIKSLREADFLIQKKIAPGALTDAMGRFQIWSANVGAQQNRRSSLDYRLREASHLRDRVIDLLRHQFTVVGEAIEIINGNAKPWEDMSDSDSGSNSDASTVGPEADSVYVSTELAQLVSNMDEINTCLMRMSMAIRTPASHDQFIQSRGITVSHLEPQDIQHVRSRFPEGPNYLLIRLGKAISRRRQFLQYREAHRQRSGFGMNPMQAVQLEDSMPRSTPASTTALTQHGESTLASSVSINIWTPGTLEIDERTHSGGFDLQLIRASGTSPFARIRPPTLPEGALQGQSFECALCKRSIVVRHTRAWHRHVYRDLMPY</sequence>
<feature type="domain" description="Oxidoreductase acuF-like C2H2 type zinc-finger" evidence="2">
    <location>
        <begin position="313"/>
        <end position="341"/>
    </location>
</feature>
<dbReference type="Proteomes" id="UP000801428">
    <property type="component" value="Unassembled WGS sequence"/>
</dbReference>
<name>A0A9P4TGG9_CURKU</name>
<proteinExistence type="predicted"/>
<dbReference type="PANTHER" id="PTHR35391:SF7">
    <property type="entry name" value="C2H2-TYPE DOMAIN-CONTAINING PROTEIN"/>
    <property type="match status" value="1"/>
</dbReference>
<accession>A0A9P4TGG9</accession>
<feature type="compositionally biased region" description="Low complexity" evidence="1">
    <location>
        <begin position="116"/>
        <end position="125"/>
    </location>
</feature>
<evidence type="ECO:0000313" key="3">
    <source>
        <dbReference type="EMBL" id="KAF3003201.1"/>
    </source>
</evidence>
<dbReference type="AlphaFoldDB" id="A0A9P4TGG9"/>
<dbReference type="InterPro" id="IPR058925">
    <property type="entry name" value="zf-C2H2_AcuF"/>
</dbReference>